<sequence>MRLKPLMAGLGLLALAACEAPQKGAVRNDAAFERELRAYLLEHPEVIREAAAKLQAKKAAEARAVLAQAKSALERDPRDFVANPGGRVTVVQFFDYRCPYSRAVAPDVDRLIAANRDVRFVFKQYPVFGSASDYAARVALTPQGKARGLALHRALMAQKDLNVVRTDRILSQQGLKPREVDAAARDPALAEQIADTRELALKLDLKGTPTFVVAGEIIPGADIVRLEAAIARARASNLSSVGEALTRNPFGH</sequence>
<name>A0A839ZWN2_9CAUL</name>
<dbReference type="InterPro" id="IPR001853">
    <property type="entry name" value="DSBA-like_thioredoxin_dom"/>
</dbReference>
<dbReference type="GO" id="GO:0016853">
    <property type="term" value="F:isomerase activity"/>
    <property type="evidence" value="ECO:0007669"/>
    <property type="project" value="UniProtKB-KW"/>
</dbReference>
<dbReference type="CDD" id="cd03023">
    <property type="entry name" value="DsbA_Com1_like"/>
    <property type="match status" value="1"/>
</dbReference>
<dbReference type="GO" id="GO:0016491">
    <property type="term" value="F:oxidoreductase activity"/>
    <property type="evidence" value="ECO:0007669"/>
    <property type="project" value="InterPro"/>
</dbReference>
<evidence type="ECO:0000313" key="3">
    <source>
        <dbReference type="Proteomes" id="UP000530564"/>
    </source>
</evidence>
<dbReference type="InterPro" id="IPR041205">
    <property type="entry name" value="ScsC_N"/>
</dbReference>
<evidence type="ECO:0000313" key="2">
    <source>
        <dbReference type="EMBL" id="MBB3889700.1"/>
    </source>
</evidence>
<dbReference type="InterPro" id="IPR013766">
    <property type="entry name" value="Thioredoxin_domain"/>
</dbReference>
<proteinExistence type="predicted"/>
<keyword evidence="3" id="KW-1185">Reference proteome</keyword>
<dbReference type="Pfam" id="PF18312">
    <property type="entry name" value="ScsC_N"/>
    <property type="match status" value="1"/>
</dbReference>
<protein>
    <submittedName>
        <fullName evidence="2">Protein-disulfide isomerase</fullName>
    </submittedName>
</protein>
<dbReference type="RefSeq" id="WP_183769700.1">
    <property type="nucleotide sequence ID" value="NZ_JACIDK010000001.1"/>
</dbReference>
<dbReference type="Gene3D" id="3.40.30.10">
    <property type="entry name" value="Glutaredoxin"/>
    <property type="match status" value="1"/>
</dbReference>
<keyword evidence="2" id="KW-0413">Isomerase</keyword>
<dbReference type="PROSITE" id="PS51257">
    <property type="entry name" value="PROKAR_LIPOPROTEIN"/>
    <property type="match status" value="1"/>
</dbReference>
<dbReference type="AlphaFoldDB" id="A0A839ZWN2"/>
<dbReference type="PROSITE" id="PS51352">
    <property type="entry name" value="THIOREDOXIN_2"/>
    <property type="match status" value="1"/>
</dbReference>
<dbReference type="EMBL" id="JACIDK010000001">
    <property type="protein sequence ID" value="MBB3889700.1"/>
    <property type="molecule type" value="Genomic_DNA"/>
</dbReference>
<reference evidence="2 3" key="1">
    <citation type="submission" date="2020-08" db="EMBL/GenBank/DDBJ databases">
        <title>Genomic Encyclopedia of Type Strains, Phase IV (KMG-IV): sequencing the most valuable type-strain genomes for metagenomic binning, comparative biology and taxonomic classification.</title>
        <authorList>
            <person name="Goeker M."/>
        </authorList>
    </citation>
    <scope>NUCLEOTIDE SEQUENCE [LARGE SCALE GENOMIC DNA]</scope>
    <source>
        <strain evidence="2 3">DSM 21793</strain>
    </source>
</reference>
<dbReference type="Proteomes" id="UP000530564">
    <property type="component" value="Unassembled WGS sequence"/>
</dbReference>
<organism evidence="2 3">
    <name type="scientific">Phenylobacterium haematophilum</name>
    <dbReference type="NCBI Taxonomy" id="98513"/>
    <lineage>
        <taxon>Bacteria</taxon>
        <taxon>Pseudomonadati</taxon>
        <taxon>Pseudomonadota</taxon>
        <taxon>Alphaproteobacteria</taxon>
        <taxon>Caulobacterales</taxon>
        <taxon>Caulobacteraceae</taxon>
        <taxon>Phenylobacterium</taxon>
    </lineage>
</organism>
<dbReference type="SUPFAM" id="SSF52833">
    <property type="entry name" value="Thioredoxin-like"/>
    <property type="match status" value="1"/>
</dbReference>
<accession>A0A839ZWN2</accession>
<comment type="caution">
    <text evidence="2">The sequence shown here is derived from an EMBL/GenBank/DDBJ whole genome shotgun (WGS) entry which is preliminary data.</text>
</comment>
<dbReference type="Pfam" id="PF01323">
    <property type="entry name" value="DSBA"/>
    <property type="match status" value="1"/>
</dbReference>
<evidence type="ECO:0000259" key="1">
    <source>
        <dbReference type="PROSITE" id="PS51352"/>
    </source>
</evidence>
<feature type="domain" description="Thioredoxin" evidence="1">
    <location>
        <begin position="53"/>
        <end position="235"/>
    </location>
</feature>
<gene>
    <name evidence="2" type="ORF">GGQ61_000397</name>
</gene>
<dbReference type="InterPro" id="IPR036249">
    <property type="entry name" value="Thioredoxin-like_sf"/>
</dbReference>